<evidence type="ECO:0000313" key="1">
    <source>
        <dbReference type="EMBL" id="PWN51307.1"/>
    </source>
</evidence>
<protein>
    <submittedName>
        <fullName evidence="1">Uncharacterized protein</fullName>
    </submittedName>
</protein>
<evidence type="ECO:0000313" key="2">
    <source>
        <dbReference type="Proteomes" id="UP000245626"/>
    </source>
</evidence>
<organism evidence="1 2">
    <name type="scientific">Violaceomyces palustris</name>
    <dbReference type="NCBI Taxonomy" id="1673888"/>
    <lineage>
        <taxon>Eukaryota</taxon>
        <taxon>Fungi</taxon>
        <taxon>Dikarya</taxon>
        <taxon>Basidiomycota</taxon>
        <taxon>Ustilaginomycotina</taxon>
        <taxon>Ustilaginomycetes</taxon>
        <taxon>Violaceomycetales</taxon>
        <taxon>Violaceomycetaceae</taxon>
        <taxon>Violaceomyces</taxon>
    </lineage>
</organism>
<reference evidence="1 2" key="1">
    <citation type="journal article" date="2018" name="Mol. Biol. Evol.">
        <title>Broad Genomic Sampling Reveals a Smut Pathogenic Ancestry of the Fungal Clade Ustilaginomycotina.</title>
        <authorList>
            <person name="Kijpornyongpan T."/>
            <person name="Mondo S.J."/>
            <person name="Barry K."/>
            <person name="Sandor L."/>
            <person name="Lee J."/>
            <person name="Lipzen A."/>
            <person name="Pangilinan J."/>
            <person name="LaButti K."/>
            <person name="Hainaut M."/>
            <person name="Henrissat B."/>
            <person name="Grigoriev I.V."/>
            <person name="Spatafora J.W."/>
            <person name="Aime M.C."/>
        </authorList>
    </citation>
    <scope>NUCLEOTIDE SEQUENCE [LARGE SCALE GENOMIC DNA]</scope>
    <source>
        <strain evidence="1 2">SA 807</strain>
    </source>
</reference>
<keyword evidence="2" id="KW-1185">Reference proteome</keyword>
<dbReference type="Proteomes" id="UP000245626">
    <property type="component" value="Unassembled WGS sequence"/>
</dbReference>
<name>A0ACD0NZW5_9BASI</name>
<accession>A0ACD0NZW5</accession>
<gene>
    <name evidence="1" type="ORF">IE53DRAFT_368189</name>
</gene>
<dbReference type="EMBL" id="KZ819854">
    <property type="protein sequence ID" value="PWN51307.1"/>
    <property type="molecule type" value="Genomic_DNA"/>
</dbReference>
<sequence>MSHDPRHRSFRLEPDQADERNKDGRFKFPLASTAPVLQCYEEAVQSPLAECSNLDSLYSGAQLDDTDRYDARVLREDFCSTAIIATTWLAMSKLNRSQGVDIDLDALRDTQRRLGPKRVKVISSPSFSLKSGSDRAVTTEVEPLTSSPPAEIALSSEDGEQSDSRSSSRAGERENSLNDTWVPGAATERFDRKLAKKLEKLARKSNRAKNTNATEKQGSEGAGISLVGGQGKSREEGGKQKEGEKEKEGSGDQGMATPRMTLLHSDVLELPVPPIGCAERGSDQASALEAPDLIASLNYAMAYFHDRASLIAYLKVALKTLRPKTGVFITDMFGGPPTGETYPDQDQTWKRFDKEVGFKIAKDQVVLQADRPKSSRPGTKRMKSNGKEASSDGSGIGPRGVDREIQEEDGMAEFDEEEKPLEIFPAPKKEDEGTRSEWPRGKLKMVRTGTAHGGFQYWREDGPVDWMTNRFRMSLSFRFMDGSWLRDVFSYDFRIWSIKELTEAMEEVGFVRVKVHILPRNAGSEEKDCKCHQDEGEGGSCRCRKAYHVSESDSDNETEPAQGEDEGLANMAQLMLRTEDEEREKPFYRALKKGEKVFSEGSFGTYIVACAP</sequence>
<proteinExistence type="predicted"/>